<gene>
    <name evidence="4" type="ORF">DEH84_03850</name>
</gene>
<feature type="domain" description="PRC-barrel" evidence="3">
    <location>
        <begin position="51"/>
        <end position="125"/>
    </location>
</feature>
<keyword evidence="5" id="KW-1185">Reference proteome</keyword>
<dbReference type="RefSeq" id="WP_109034920.1">
    <property type="nucleotide sequence ID" value="NZ_CP029210.1"/>
</dbReference>
<name>A0A2U8FNP2_9BURK</name>
<dbReference type="Gene3D" id="2.30.30.240">
    <property type="entry name" value="PRC-barrel domain"/>
    <property type="match status" value="1"/>
</dbReference>
<accession>A0A2U8FNP2</accession>
<evidence type="ECO:0000259" key="3">
    <source>
        <dbReference type="Pfam" id="PF05239"/>
    </source>
</evidence>
<feature type="signal peptide" evidence="2">
    <location>
        <begin position="1"/>
        <end position="22"/>
    </location>
</feature>
<dbReference type="KEGG" id="aon:DEH84_03850"/>
<keyword evidence="2" id="KW-0732">Signal</keyword>
<dbReference type="InterPro" id="IPR011033">
    <property type="entry name" value="PRC_barrel-like_sf"/>
</dbReference>
<evidence type="ECO:0000313" key="5">
    <source>
        <dbReference type="Proteomes" id="UP000244892"/>
    </source>
</evidence>
<evidence type="ECO:0000256" key="1">
    <source>
        <dbReference type="SAM" id="MobiDB-lite"/>
    </source>
</evidence>
<dbReference type="PANTHER" id="PTHR36505:SF1">
    <property type="entry name" value="BLR1072 PROTEIN"/>
    <property type="match status" value="1"/>
</dbReference>
<feature type="compositionally biased region" description="Low complexity" evidence="1">
    <location>
        <begin position="25"/>
        <end position="42"/>
    </location>
</feature>
<feature type="region of interest" description="Disordered" evidence="1">
    <location>
        <begin position="25"/>
        <end position="44"/>
    </location>
</feature>
<dbReference type="EMBL" id="CP029210">
    <property type="protein sequence ID" value="AWI52645.1"/>
    <property type="molecule type" value="Genomic_DNA"/>
</dbReference>
<protein>
    <submittedName>
        <fullName evidence="4">Photosystem reaction center subunit H</fullName>
    </submittedName>
</protein>
<dbReference type="InterPro" id="IPR027275">
    <property type="entry name" value="PRC-brl_dom"/>
</dbReference>
<sequence length="163" mass="17664">MKQVIRIAAGMGLAIALSSAHAQGTTTGTGAAGTGTSTTARQSSEDWQRIYRVSKIIGSDVRNLQGEKVGDIKDIVLDRQGAVSYAIVSTGGFLGLGDRLHAVPWSALRSVPGRDHRLLDIDKERLKRAPSFEPDKWPNVVEEGWSNTNRRFFEGGSGTSERR</sequence>
<evidence type="ECO:0000313" key="4">
    <source>
        <dbReference type="EMBL" id="AWI52645.1"/>
    </source>
</evidence>
<feature type="chain" id="PRO_5016134384" evidence="2">
    <location>
        <begin position="23"/>
        <end position="163"/>
    </location>
</feature>
<dbReference type="PANTHER" id="PTHR36505">
    <property type="entry name" value="BLR1072 PROTEIN"/>
    <property type="match status" value="1"/>
</dbReference>
<dbReference type="Proteomes" id="UP000244892">
    <property type="component" value="Chromosome"/>
</dbReference>
<evidence type="ECO:0000256" key="2">
    <source>
        <dbReference type="SAM" id="SignalP"/>
    </source>
</evidence>
<dbReference type="SUPFAM" id="SSF50346">
    <property type="entry name" value="PRC-barrel domain"/>
    <property type="match status" value="1"/>
</dbReference>
<reference evidence="4 5" key="1">
    <citation type="submission" date="2018-05" db="EMBL/GenBank/DDBJ databases">
        <title>complete genome sequence of Aquabacterium olei NBRC 110486.</title>
        <authorList>
            <person name="Tang B."/>
            <person name="Chang J."/>
            <person name="Zhang L."/>
            <person name="Yang H."/>
        </authorList>
    </citation>
    <scope>NUCLEOTIDE SEQUENCE [LARGE SCALE GENOMIC DNA]</scope>
    <source>
        <strain evidence="4 5">NBRC 110486</strain>
    </source>
</reference>
<dbReference type="OrthoDB" id="9154722at2"/>
<dbReference type="Pfam" id="PF05239">
    <property type="entry name" value="PRC"/>
    <property type="match status" value="1"/>
</dbReference>
<organism evidence="4 5">
    <name type="scientific">Aquabacterium olei</name>
    <dbReference type="NCBI Taxonomy" id="1296669"/>
    <lineage>
        <taxon>Bacteria</taxon>
        <taxon>Pseudomonadati</taxon>
        <taxon>Pseudomonadota</taxon>
        <taxon>Betaproteobacteria</taxon>
        <taxon>Burkholderiales</taxon>
        <taxon>Aquabacterium</taxon>
    </lineage>
</organism>
<dbReference type="AlphaFoldDB" id="A0A2U8FNP2"/>
<proteinExistence type="predicted"/>